<accession>A0ABV1Z7U8</accession>
<evidence type="ECO:0000256" key="1">
    <source>
        <dbReference type="SAM" id="MobiDB-lite"/>
    </source>
</evidence>
<evidence type="ECO:0008006" key="4">
    <source>
        <dbReference type="Google" id="ProtNLM"/>
    </source>
</evidence>
<dbReference type="EMBL" id="JAMYQB010000036">
    <property type="protein sequence ID" value="MER9408177.1"/>
    <property type="molecule type" value="Genomic_DNA"/>
</dbReference>
<evidence type="ECO:0000313" key="3">
    <source>
        <dbReference type="Proteomes" id="UP001433071"/>
    </source>
</evidence>
<name>A0ABV1Z7U8_9HYPH</name>
<protein>
    <recommendedName>
        <fullName evidence="4">Host attachment protein</fullName>
    </recommendedName>
</protein>
<comment type="caution">
    <text evidence="2">The sequence shown here is derived from an EMBL/GenBank/DDBJ whole genome shotgun (WGS) entry which is preliminary data.</text>
</comment>
<gene>
    <name evidence="2" type="ORF">NKI36_29670</name>
</gene>
<feature type="region of interest" description="Disordered" evidence="1">
    <location>
        <begin position="1"/>
        <end position="36"/>
    </location>
</feature>
<proteinExistence type="predicted"/>
<evidence type="ECO:0000313" key="2">
    <source>
        <dbReference type="EMBL" id="MER9408177.1"/>
    </source>
</evidence>
<dbReference type="Proteomes" id="UP001433071">
    <property type="component" value="Unassembled WGS sequence"/>
</dbReference>
<organism evidence="2 3">
    <name type="scientific">Mesorhizobium caraganae</name>
    <dbReference type="NCBI Taxonomy" id="483206"/>
    <lineage>
        <taxon>Bacteria</taxon>
        <taxon>Pseudomonadati</taxon>
        <taxon>Pseudomonadota</taxon>
        <taxon>Alphaproteobacteria</taxon>
        <taxon>Hyphomicrobiales</taxon>
        <taxon>Phyllobacteriaceae</taxon>
        <taxon>Mesorhizobium</taxon>
    </lineage>
</organism>
<dbReference type="RefSeq" id="WP_352562109.1">
    <property type="nucleotide sequence ID" value="NZ_JAMYQB010000036.1"/>
</dbReference>
<reference evidence="2 3" key="1">
    <citation type="journal article" date="2024" name="Proc. Natl. Acad. Sci. U.S.A.">
        <title>The evolutionary genomics of adaptation to stress in wild rhizobium bacteria.</title>
        <authorList>
            <person name="Kehlet-Delgado H."/>
            <person name="Montoya A.P."/>
            <person name="Jensen K.T."/>
            <person name="Wendlandt C.E."/>
            <person name="Dexheimer C."/>
            <person name="Roberts M."/>
            <person name="Torres Martinez L."/>
            <person name="Friesen M.L."/>
            <person name="Griffitts J.S."/>
            <person name="Porter S.S."/>
        </authorList>
    </citation>
    <scope>NUCLEOTIDE SEQUENCE [LARGE SCALE GENOMIC DNA]</scope>
    <source>
        <strain evidence="2 3">M0641</strain>
    </source>
</reference>
<sequence>MARDVHDTHKHGALGRKTATITQGQKPKQSRRGGAFSEAFSSGFQIGDPALVVVEDDQTLHYVDDLIERAVKYWRAEIAKLSA</sequence>
<keyword evidence="3" id="KW-1185">Reference proteome</keyword>